<evidence type="ECO:0000313" key="2">
    <source>
        <dbReference type="Proteomes" id="UP000831684"/>
    </source>
</evidence>
<reference evidence="1" key="1">
    <citation type="submission" date="2021-09" db="EMBL/GenBank/DDBJ databases">
        <title>Network and meta-omics reveal the key degrader and cooperation patterns in an efficient 1,4-dioxane-degrading microbial community.</title>
        <authorList>
            <person name="Dai C."/>
        </authorList>
    </citation>
    <scope>NUCLEOTIDE SEQUENCE</scope>
    <source>
        <strain evidence="1">ZM13</strain>
    </source>
</reference>
<sequence>MSNKATGEPLKGGAEQDALTGWRRFLSWRAGERKAAKTSFWRRVRRKPIEMGEDDE</sequence>
<gene>
    <name evidence="1" type="ORF">K9D25_03135</name>
</gene>
<proteinExistence type="predicted"/>
<protein>
    <submittedName>
        <fullName evidence="1">Uncharacterized protein</fullName>
    </submittedName>
</protein>
<name>A0A9E7D789_9HYPH</name>
<dbReference type="Proteomes" id="UP000831684">
    <property type="component" value="Chromosome"/>
</dbReference>
<evidence type="ECO:0000313" key="1">
    <source>
        <dbReference type="EMBL" id="UOK71736.1"/>
    </source>
</evidence>
<accession>A0A9E7D789</accession>
<dbReference type="KEGG" id="apol:K9D25_03135"/>
<dbReference type="RefSeq" id="WP_244379155.1">
    <property type="nucleotide sequence ID" value="NZ_CP083239.1"/>
</dbReference>
<dbReference type="EMBL" id="CP083239">
    <property type="protein sequence ID" value="UOK71736.1"/>
    <property type="molecule type" value="Genomic_DNA"/>
</dbReference>
<organism evidence="1 2">
    <name type="scientific">Ancylobacter polymorphus</name>
    <dbReference type="NCBI Taxonomy" id="223390"/>
    <lineage>
        <taxon>Bacteria</taxon>
        <taxon>Pseudomonadati</taxon>
        <taxon>Pseudomonadota</taxon>
        <taxon>Alphaproteobacteria</taxon>
        <taxon>Hyphomicrobiales</taxon>
        <taxon>Xanthobacteraceae</taxon>
        <taxon>Ancylobacter</taxon>
    </lineage>
</organism>
<dbReference type="AlphaFoldDB" id="A0A9E7D789"/>